<keyword evidence="6" id="KW-1185">Reference proteome</keyword>
<feature type="compositionally biased region" description="Polar residues" evidence="4">
    <location>
        <begin position="406"/>
        <end position="422"/>
    </location>
</feature>
<dbReference type="InterPro" id="IPR052628">
    <property type="entry name" value="CFAP70"/>
</dbReference>
<dbReference type="GO" id="GO:0003341">
    <property type="term" value="P:cilium movement"/>
    <property type="evidence" value="ECO:0007669"/>
    <property type="project" value="TreeGrafter"/>
</dbReference>
<dbReference type="FunCoup" id="A0A3Q3GV24">
    <property type="interactions" value="29"/>
</dbReference>
<sequence length="1051" mass="118096">METQRRGSDLKIEINVTRGNNPQGKKEDGFQTFLKVEVDGNVLGQSDQKQFIPAEECVHFDFTCSFHCPNDAQALSGMAHKPIILTVTEILPEDKKVKVRTSVLGQAVVDLLPLLQGQCSFLSKVPLNPVNNCTAKLTSLDVCVSVSEPVLSEAQITASNLLRVTVETAYSVPEAWLQQTGPAPSVYTAALEVPLTAERNQALVFSEGSLKEGGLPEEQGRQKKRPHQALLAPSNHFLHGVYFQKEPIESEDGELTGIEDAEFRNEAETMKTRVSWDTEMCCFLDAGGTTRLRQKVIESRLWPLEIMRSSAPLGKVAETKLPDEENLEIPFHGVAFVDMGRLLGPGVRRIRGAYSIQPFSEAELRNKARQKVSVLKEQAKAAANLVRSRASSSAGSYKARAGKNKPPTSQSKMEGVTSVSHSPTEAEPYINMEGNMYLEARTYIIIEVALDKPLVPKISPEELARRVKSLIPPRPLLPVGPSRAERAVLGFHRQVGNVVSHVSDQYNELFGATQPSDACSREKMMVQLMGSLNVSGRYFAFKEQMKPAVVRIVRDRMQRTEAFTDPQELRAFVSKLYVYLVDEMKHALNKIYSDDVDDDSQDEIQLSSSQLRHFAREAQLTGDYQHAAHYFQELVVRHPYEASYKFDWGRLFMQKGDYMKAKECFHEAVSVQQEHQPSLMMCGVLAAMFENFDEAKTFLERATSIDPPSVVAWTLLGLIHESQNESILADWAFLEARKLLRLNEAKKQTQREGEDKDKEDKKEKQKDKPEEVKMEKSPDAEQDPECGNQDSNRLGQPSAQGVMPRPTRTKPSSTIYTETVQFLLHNFALQMVERALSQELLCLDGGHSFSYLLHLAQWQLLRADYCSAIASLREALFYREQEADAWALNGHCHYLRGAYTNAQESYERSLNFLQQPSDSHIVLLRLGAICLQQGKLEQAKVVFLQACEQSPSCLTWLGLGTACYRLEELHVAEDALTEANRLNNQNSEVWAYLSLICLKAGKQEEAEQCRKYAARFNLQNELLLKEFSDLKDQLRFGHLESCFSASSEAGV</sequence>
<dbReference type="InParanoid" id="A0A3Q3GV24"/>
<dbReference type="GeneTree" id="ENSGT00390000013319"/>
<keyword evidence="1" id="KW-0677">Repeat</keyword>
<dbReference type="InterPro" id="IPR019734">
    <property type="entry name" value="TPR_rpt"/>
</dbReference>
<dbReference type="Pfam" id="PF13181">
    <property type="entry name" value="TPR_8"/>
    <property type="match status" value="1"/>
</dbReference>
<dbReference type="PANTHER" id="PTHR44314:SF1">
    <property type="entry name" value="CILIA- AND FLAGELLA-ASSOCIATED PROTEIN 70"/>
    <property type="match status" value="1"/>
</dbReference>
<dbReference type="PANTHER" id="PTHR44314">
    <property type="entry name" value="CILIA- AND FLAGELLA-ASSOCIATED PROTEIN 70"/>
    <property type="match status" value="1"/>
</dbReference>
<dbReference type="Pfam" id="PF13432">
    <property type="entry name" value="TPR_16"/>
    <property type="match status" value="1"/>
</dbReference>
<dbReference type="GO" id="GO:0070062">
    <property type="term" value="C:extracellular exosome"/>
    <property type="evidence" value="ECO:0007669"/>
    <property type="project" value="TreeGrafter"/>
</dbReference>
<dbReference type="STRING" id="56723.ENSLBEP00000034238"/>
<evidence type="ECO:0000313" key="5">
    <source>
        <dbReference type="Ensembl" id="ENSLBEP00000034238.1"/>
    </source>
</evidence>
<dbReference type="AlphaFoldDB" id="A0A3Q3GV24"/>
<name>A0A3Q3GV24_9LABR</name>
<organism evidence="5 6">
    <name type="scientific">Labrus bergylta</name>
    <name type="common">ballan wrasse</name>
    <dbReference type="NCBI Taxonomy" id="56723"/>
    <lineage>
        <taxon>Eukaryota</taxon>
        <taxon>Metazoa</taxon>
        <taxon>Chordata</taxon>
        <taxon>Craniata</taxon>
        <taxon>Vertebrata</taxon>
        <taxon>Euteleostomi</taxon>
        <taxon>Actinopterygii</taxon>
        <taxon>Neopterygii</taxon>
        <taxon>Teleostei</taxon>
        <taxon>Neoteleostei</taxon>
        <taxon>Acanthomorphata</taxon>
        <taxon>Eupercaria</taxon>
        <taxon>Labriformes</taxon>
        <taxon>Labridae</taxon>
        <taxon>Labrus</taxon>
    </lineage>
</organism>
<evidence type="ECO:0000256" key="2">
    <source>
        <dbReference type="ARBA" id="ARBA00022803"/>
    </source>
</evidence>
<feature type="compositionally biased region" description="Polar residues" evidence="4">
    <location>
        <begin position="788"/>
        <end position="799"/>
    </location>
</feature>
<reference evidence="5" key="2">
    <citation type="submission" date="2025-09" db="UniProtKB">
        <authorList>
            <consortium name="Ensembl"/>
        </authorList>
    </citation>
    <scope>IDENTIFICATION</scope>
</reference>
<dbReference type="GO" id="GO:0060271">
    <property type="term" value="P:cilium assembly"/>
    <property type="evidence" value="ECO:0007669"/>
    <property type="project" value="TreeGrafter"/>
</dbReference>
<evidence type="ECO:0000313" key="6">
    <source>
        <dbReference type="Proteomes" id="UP000261660"/>
    </source>
</evidence>
<dbReference type="OrthoDB" id="10262375at2759"/>
<dbReference type="Gene3D" id="1.25.40.10">
    <property type="entry name" value="Tetratricopeptide repeat domain"/>
    <property type="match status" value="3"/>
</dbReference>
<feature type="region of interest" description="Disordered" evidence="4">
    <location>
        <begin position="746"/>
        <end position="811"/>
    </location>
</feature>
<dbReference type="GO" id="GO:0031514">
    <property type="term" value="C:motile cilium"/>
    <property type="evidence" value="ECO:0007669"/>
    <property type="project" value="TreeGrafter"/>
</dbReference>
<keyword evidence="2 3" id="KW-0802">TPR repeat</keyword>
<proteinExistence type="predicted"/>
<dbReference type="SUPFAM" id="SSF48452">
    <property type="entry name" value="TPR-like"/>
    <property type="match status" value="2"/>
</dbReference>
<feature type="compositionally biased region" description="Basic and acidic residues" evidence="4">
    <location>
        <begin position="746"/>
        <end position="779"/>
    </location>
</feature>
<dbReference type="Proteomes" id="UP000261660">
    <property type="component" value="Unplaced"/>
</dbReference>
<evidence type="ECO:0000256" key="4">
    <source>
        <dbReference type="SAM" id="MobiDB-lite"/>
    </source>
</evidence>
<evidence type="ECO:0000256" key="3">
    <source>
        <dbReference type="PROSITE-ProRule" id="PRU00339"/>
    </source>
</evidence>
<feature type="repeat" description="TPR" evidence="3">
    <location>
        <begin position="642"/>
        <end position="675"/>
    </location>
</feature>
<reference evidence="5" key="1">
    <citation type="submission" date="2025-08" db="UniProtKB">
        <authorList>
            <consortium name="Ensembl"/>
        </authorList>
    </citation>
    <scope>IDENTIFICATION</scope>
</reference>
<dbReference type="Ensembl" id="ENSLBET00000035720.1">
    <property type="protein sequence ID" value="ENSLBEP00000034238.1"/>
    <property type="gene ID" value="ENSLBEG00000025763.1"/>
</dbReference>
<dbReference type="InterPro" id="IPR011990">
    <property type="entry name" value="TPR-like_helical_dom_sf"/>
</dbReference>
<dbReference type="PROSITE" id="PS50005">
    <property type="entry name" value="TPR"/>
    <property type="match status" value="1"/>
</dbReference>
<feature type="region of interest" description="Disordered" evidence="4">
    <location>
        <begin position="393"/>
        <end position="422"/>
    </location>
</feature>
<evidence type="ECO:0000256" key="1">
    <source>
        <dbReference type="ARBA" id="ARBA00022737"/>
    </source>
</evidence>
<accession>A0A3Q3GV24</accession>
<protein>
    <submittedName>
        <fullName evidence="5">Cilia and flagella associated protein 70</fullName>
    </submittedName>
</protein>
<dbReference type="SMART" id="SM00028">
    <property type="entry name" value="TPR"/>
    <property type="match status" value="6"/>
</dbReference>